<comment type="caution">
    <text evidence="9">The sequence shown here is derived from an EMBL/GenBank/DDBJ whole genome shotgun (WGS) entry which is preliminary data.</text>
</comment>
<dbReference type="GO" id="GO:0004799">
    <property type="term" value="F:thymidylate synthase activity"/>
    <property type="evidence" value="ECO:0007669"/>
    <property type="project" value="UniProtKB-EC"/>
</dbReference>
<protein>
    <recommendedName>
        <fullName evidence="2">thymidylate synthase</fullName>
        <ecNumber evidence="2">2.1.1.45</ecNumber>
    </recommendedName>
</protein>
<keyword evidence="3" id="KW-0489">Methyltransferase</keyword>
<gene>
    <name evidence="9" type="ORF">DASB73_000460</name>
</gene>
<comment type="pathway">
    <text evidence="1">Pyrimidine metabolism; dTTP biosynthesis.</text>
</comment>
<dbReference type="AlphaFoldDB" id="A0AAV5RD62"/>
<dbReference type="PANTHER" id="PTHR11548">
    <property type="entry name" value="THYMIDYLATE SYNTHASE 1"/>
    <property type="match status" value="1"/>
</dbReference>
<dbReference type="HAMAP" id="MF_00008">
    <property type="entry name" value="Thymidy_synth_bact"/>
    <property type="match status" value="1"/>
</dbReference>
<dbReference type="InterPro" id="IPR023451">
    <property type="entry name" value="Thymidate_synth/dCMP_Mease_dom"/>
</dbReference>
<comment type="catalytic activity">
    <reaction evidence="6">
        <text>dUMP + (6R)-5,10-methylene-5,6,7,8-tetrahydrofolate = 7,8-dihydrofolate + dTMP</text>
        <dbReference type="Rhea" id="RHEA:12104"/>
        <dbReference type="ChEBI" id="CHEBI:15636"/>
        <dbReference type="ChEBI" id="CHEBI:57451"/>
        <dbReference type="ChEBI" id="CHEBI:63528"/>
        <dbReference type="ChEBI" id="CHEBI:246422"/>
        <dbReference type="EC" id="2.1.1.45"/>
    </reaction>
</comment>
<evidence type="ECO:0000256" key="7">
    <source>
        <dbReference type="PROSITE-ProRule" id="PRU10016"/>
    </source>
</evidence>
<dbReference type="PROSITE" id="PS00091">
    <property type="entry name" value="THYMIDYLATE_SYNTHASE"/>
    <property type="match status" value="1"/>
</dbReference>
<name>A0AAV5RD62_STABA</name>
<organism evidence="9 10">
    <name type="scientific">Starmerella bacillaris</name>
    <name type="common">Yeast</name>
    <name type="synonym">Candida zemplinina</name>
    <dbReference type="NCBI Taxonomy" id="1247836"/>
    <lineage>
        <taxon>Eukaryota</taxon>
        <taxon>Fungi</taxon>
        <taxon>Dikarya</taxon>
        <taxon>Ascomycota</taxon>
        <taxon>Saccharomycotina</taxon>
        <taxon>Dipodascomycetes</taxon>
        <taxon>Dipodascales</taxon>
        <taxon>Trichomonascaceae</taxon>
        <taxon>Starmerella</taxon>
    </lineage>
</organism>
<dbReference type="GO" id="GO:0006231">
    <property type="term" value="P:dTMP biosynthetic process"/>
    <property type="evidence" value="ECO:0007669"/>
    <property type="project" value="InterPro"/>
</dbReference>
<evidence type="ECO:0000313" key="10">
    <source>
        <dbReference type="Proteomes" id="UP001362899"/>
    </source>
</evidence>
<dbReference type="PANTHER" id="PTHR11548:SF2">
    <property type="entry name" value="THYMIDYLATE SYNTHASE"/>
    <property type="match status" value="1"/>
</dbReference>
<evidence type="ECO:0000256" key="4">
    <source>
        <dbReference type="ARBA" id="ARBA00022679"/>
    </source>
</evidence>
<keyword evidence="4" id="KW-0808">Transferase</keyword>
<dbReference type="FunFam" id="3.30.572.10:FF:000013">
    <property type="entry name" value="Thymidylate synthase"/>
    <property type="match status" value="1"/>
</dbReference>
<dbReference type="EMBL" id="BTGC01000001">
    <property type="protein sequence ID" value="GMM49088.1"/>
    <property type="molecule type" value="Genomic_DNA"/>
</dbReference>
<dbReference type="CDD" id="cd00351">
    <property type="entry name" value="TS_Pyrimidine_HMase"/>
    <property type="match status" value="1"/>
</dbReference>
<dbReference type="InterPro" id="IPR045097">
    <property type="entry name" value="Thymidate_synth/dCMP_Mease"/>
</dbReference>
<dbReference type="InterPro" id="IPR020940">
    <property type="entry name" value="Thymidylate_synthase_AS"/>
</dbReference>
<evidence type="ECO:0000256" key="3">
    <source>
        <dbReference type="ARBA" id="ARBA00022603"/>
    </source>
</evidence>
<evidence type="ECO:0000256" key="1">
    <source>
        <dbReference type="ARBA" id="ARBA00004992"/>
    </source>
</evidence>
<dbReference type="InterPro" id="IPR000398">
    <property type="entry name" value="Thymidylate_synthase"/>
</dbReference>
<evidence type="ECO:0000256" key="2">
    <source>
        <dbReference type="ARBA" id="ARBA00011947"/>
    </source>
</evidence>
<dbReference type="Proteomes" id="UP001362899">
    <property type="component" value="Unassembled WGS sequence"/>
</dbReference>
<reference evidence="9 10" key="1">
    <citation type="journal article" date="2023" name="Elife">
        <title>Identification of key yeast species and microbe-microbe interactions impacting larval growth of Drosophila in the wild.</title>
        <authorList>
            <person name="Mure A."/>
            <person name="Sugiura Y."/>
            <person name="Maeda R."/>
            <person name="Honda K."/>
            <person name="Sakurai N."/>
            <person name="Takahashi Y."/>
            <person name="Watada M."/>
            <person name="Katoh T."/>
            <person name="Gotoh A."/>
            <person name="Gotoh Y."/>
            <person name="Taniguchi I."/>
            <person name="Nakamura K."/>
            <person name="Hayashi T."/>
            <person name="Katayama T."/>
            <person name="Uemura T."/>
            <person name="Hattori Y."/>
        </authorList>
    </citation>
    <scope>NUCLEOTIDE SEQUENCE [LARGE SCALE GENOMIC DNA]</scope>
    <source>
        <strain evidence="9 10">SB-73</strain>
    </source>
</reference>
<dbReference type="Pfam" id="PF00303">
    <property type="entry name" value="Thymidylat_synt"/>
    <property type="match status" value="1"/>
</dbReference>
<sequence>MNHEEQSYLDLCKRILAEGEHRLDRTGTGTYSIFAPPSLRFSLRDNKFPLLTTKRTFFRGIAQELIWFVNGRTDAKELADQNIHIWDGNGSREFLDKRGLTSNREGDLGPVYGFQWRHFGADYLGCDADYTGKGIDQLQEVINMIRNDPFSRRIILSAWNPAAESKMALPPCHILSQFYVSMPHGEEGPKYLNCQMYQRSGDMGLGVPFNIASYALLTKMIAHVTDIEPGEFIHVLGDAHVYINHKEPLIEQLERIPNEFPTLKFKRKVSNIEDFKFEDLILENYSPQSKIEMKMAV</sequence>
<dbReference type="Gene3D" id="3.30.572.10">
    <property type="entry name" value="Thymidylate synthase/dCMP hydroxymethylase domain"/>
    <property type="match status" value="1"/>
</dbReference>
<keyword evidence="5" id="KW-0545">Nucleotide biosynthesis</keyword>
<accession>A0AAV5RD62</accession>
<evidence type="ECO:0000256" key="5">
    <source>
        <dbReference type="ARBA" id="ARBA00022727"/>
    </source>
</evidence>
<keyword evidence="10" id="KW-1185">Reference proteome</keyword>
<dbReference type="PRINTS" id="PR00108">
    <property type="entry name" value="THYMDSNTHASE"/>
</dbReference>
<evidence type="ECO:0000259" key="8">
    <source>
        <dbReference type="Pfam" id="PF00303"/>
    </source>
</evidence>
<dbReference type="EC" id="2.1.1.45" evidence="2"/>
<dbReference type="GO" id="GO:0032259">
    <property type="term" value="P:methylation"/>
    <property type="evidence" value="ECO:0007669"/>
    <property type="project" value="UniProtKB-KW"/>
</dbReference>
<dbReference type="NCBIfam" id="TIGR03284">
    <property type="entry name" value="thym_sym"/>
    <property type="match status" value="1"/>
</dbReference>
<dbReference type="GO" id="GO:0005829">
    <property type="term" value="C:cytosol"/>
    <property type="evidence" value="ECO:0007669"/>
    <property type="project" value="TreeGrafter"/>
</dbReference>
<feature type="active site" evidence="7">
    <location>
        <position position="172"/>
    </location>
</feature>
<dbReference type="InterPro" id="IPR036926">
    <property type="entry name" value="Thymidate_synth/dCMP_Mease_sf"/>
</dbReference>
<proteinExistence type="inferred from homology"/>
<dbReference type="GO" id="GO:0005739">
    <property type="term" value="C:mitochondrion"/>
    <property type="evidence" value="ECO:0007669"/>
    <property type="project" value="TreeGrafter"/>
</dbReference>
<dbReference type="SUPFAM" id="SSF55831">
    <property type="entry name" value="Thymidylate synthase/dCMP hydroxymethylase"/>
    <property type="match status" value="1"/>
</dbReference>
<feature type="domain" description="Thymidylate synthase/dCMP hydroxymethylase" evidence="8">
    <location>
        <begin position="6"/>
        <end position="297"/>
    </location>
</feature>
<evidence type="ECO:0000313" key="9">
    <source>
        <dbReference type="EMBL" id="GMM49088.1"/>
    </source>
</evidence>
<evidence type="ECO:0000256" key="6">
    <source>
        <dbReference type="ARBA" id="ARBA00047344"/>
    </source>
</evidence>